<dbReference type="PANTHER" id="PTHR46696:SF1">
    <property type="entry name" value="CYTOCHROME P450 YJIB-RELATED"/>
    <property type="match status" value="1"/>
</dbReference>
<dbReference type="Gene3D" id="1.10.630.10">
    <property type="entry name" value="Cytochrome P450"/>
    <property type="match status" value="1"/>
</dbReference>
<organism evidence="3 4">
    <name type="scientific">Kribbella koreensis</name>
    <dbReference type="NCBI Taxonomy" id="57909"/>
    <lineage>
        <taxon>Bacteria</taxon>
        <taxon>Bacillati</taxon>
        <taxon>Actinomycetota</taxon>
        <taxon>Actinomycetes</taxon>
        <taxon>Propionibacteriales</taxon>
        <taxon>Kribbellaceae</taxon>
        <taxon>Kribbella</taxon>
    </lineage>
</organism>
<protein>
    <submittedName>
        <fullName evidence="3">Cytochrome P450</fullName>
    </submittedName>
</protein>
<evidence type="ECO:0000256" key="1">
    <source>
        <dbReference type="ARBA" id="ARBA00010617"/>
    </source>
</evidence>
<keyword evidence="2" id="KW-0560">Oxidoreductase</keyword>
<evidence type="ECO:0000256" key="2">
    <source>
        <dbReference type="RuleBase" id="RU000461"/>
    </source>
</evidence>
<dbReference type="InterPro" id="IPR001128">
    <property type="entry name" value="Cyt_P450"/>
</dbReference>
<keyword evidence="4" id="KW-1185">Reference proteome</keyword>
<keyword evidence="2" id="KW-0503">Monooxygenase</keyword>
<dbReference type="CDD" id="cd11029">
    <property type="entry name" value="CYP107-like"/>
    <property type="match status" value="1"/>
</dbReference>
<keyword evidence="2" id="KW-0408">Iron</keyword>
<accession>A0ABN1PQ17</accession>
<keyword evidence="2" id="KW-0349">Heme</keyword>
<sequence>MTIEIHRDLDRIPDDFMQRPYEILEPYRKAGRVHHVVFPHGADVWLVTRYADVRTLLQDPRVSKDGTRMNEMFARHTGTYVETDKPDVGFDDELSQHMLNTDAPRHTRLRSLVSKAFTLKRMENFRDRIEELVGQYLDKLEGRDDVDLVTEFAQPLPIVIICDVLGIPFEDRERFQQWAVELVGAGHPPEVVEQASKNVQEYGQAIIEMKRKNPGDDMVSAMIEGNPDGDRLTDDELVAMIFLYTVAGHITSQHTLSNAILSLLTNPDAMERLRGDLGIMSQAIDELMRYDGGVGVATFRFSLEDIQIGDTIVPENSIMALSILSAHRDEEQYENANKLDLDRKPKGVLGFGHGPHFCIGQPLAKMQTNIALTRLLERFPDLRMTADPKFLEWEPSTLLRGMHHLPAATTPLKH</sequence>
<dbReference type="InterPro" id="IPR002397">
    <property type="entry name" value="Cyt_P450_B"/>
</dbReference>
<dbReference type="PRINTS" id="PR00359">
    <property type="entry name" value="BP450"/>
</dbReference>
<dbReference type="Pfam" id="PF00067">
    <property type="entry name" value="p450"/>
    <property type="match status" value="1"/>
</dbReference>
<dbReference type="PROSITE" id="PS00086">
    <property type="entry name" value="CYTOCHROME_P450"/>
    <property type="match status" value="1"/>
</dbReference>
<keyword evidence="2" id="KW-0479">Metal-binding</keyword>
<dbReference type="RefSeq" id="WP_343966168.1">
    <property type="nucleotide sequence ID" value="NZ_BAAAHK010000003.1"/>
</dbReference>
<reference evidence="3 4" key="1">
    <citation type="journal article" date="2019" name="Int. J. Syst. Evol. Microbiol.">
        <title>The Global Catalogue of Microorganisms (GCM) 10K type strain sequencing project: providing services to taxonomists for standard genome sequencing and annotation.</title>
        <authorList>
            <consortium name="The Broad Institute Genomics Platform"/>
            <consortium name="The Broad Institute Genome Sequencing Center for Infectious Disease"/>
            <person name="Wu L."/>
            <person name="Ma J."/>
        </authorList>
    </citation>
    <scope>NUCLEOTIDE SEQUENCE [LARGE SCALE GENOMIC DNA]</scope>
    <source>
        <strain evidence="3 4">JCM 10977</strain>
    </source>
</reference>
<proteinExistence type="inferred from homology"/>
<dbReference type="InterPro" id="IPR036396">
    <property type="entry name" value="Cyt_P450_sf"/>
</dbReference>
<comment type="caution">
    <text evidence="3">The sequence shown here is derived from an EMBL/GenBank/DDBJ whole genome shotgun (WGS) entry which is preliminary data.</text>
</comment>
<comment type="similarity">
    <text evidence="1 2">Belongs to the cytochrome P450 family.</text>
</comment>
<name>A0ABN1PQ17_9ACTN</name>
<dbReference type="SUPFAM" id="SSF48264">
    <property type="entry name" value="Cytochrome P450"/>
    <property type="match status" value="1"/>
</dbReference>
<dbReference type="Proteomes" id="UP001500542">
    <property type="component" value="Unassembled WGS sequence"/>
</dbReference>
<evidence type="ECO:0000313" key="4">
    <source>
        <dbReference type="Proteomes" id="UP001500542"/>
    </source>
</evidence>
<gene>
    <name evidence="3" type="ORF">GCM10009554_14670</name>
</gene>
<dbReference type="InterPro" id="IPR017972">
    <property type="entry name" value="Cyt_P450_CS"/>
</dbReference>
<evidence type="ECO:0000313" key="3">
    <source>
        <dbReference type="EMBL" id="GAA0931027.1"/>
    </source>
</evidence>
<dbReference type="PANTHER" id="PTHR46696">
    <property type="entry name" value="P450, PUTATIVE (EUROFUNG)-RELATED"/>
    <property type="match status" value="1"/>
</dbReference>
<dbReference type="EMBL" id="BAAAHK010000003">
    <property type="protein sequence ID" value="GAA0931027.1"/>
    <property type="molecule type" value="Genomic_DNA"/>
</dbReference>